<sequence length="167" mass="18129">MEKIKNNLNGVLICFIIAVPCLFLGNLFPIIGGPVIGLLIGMIISLIWIDKKNSSNGINFTSKYILQTAVVLLGFGLNLNVIFKTGIQSLPIIIATILTALIVAYIMMKLLNMERKTSILIGVGSSICGGSAIAATAPIINAKDEEISQSISVIFFFNLLQLFYFQF</sequence>
<feature type="transmembrane region" description="Helical" evidence="6">
    <location>
        <begin position="7"/>
        <end position="25"/>
    </location>
</feature>
<dbReference type="PANTHER" id="PTHR30106:SF1">
    <property type="entry name" value="UPF0324 MEMBRANE PROTEIN FN0533"/>
    <property type="match status" value="1"/>
</dbReference>
<comment type="subcellular location">
    <subcellularLocation>
        <location evidence="1">Cell membrane</location>
        <topology evidence="1">Multi-pass membrane protein</topology>
    </subcellularLocation>
</comment>
<dbReference type="Pfam" id="PF03601">
    <property type="entry name" value="Cons_hypoth698"/>
    <property type="match status" value="1"/>
</dbReference>
<feature type="transmembrane region" description="Helical" evidence="6">
    <location>
        <begin position="147"/>
        <end position="165"/>
    </location>
</feature>
<feature type="transmembrane region" description="Helical" evidence="6">
    <location>
        <begin position="31"/>
        <end position="49"/>
    </location>
</feature>
<name>A0A166BG41_METOA</name>
<dbReference type="PATRIC" id="fig|66851.6.peg.805"/>
<dbReference type="GO" id="GO:0005886">
    <property type="term" value="C:plasma membrane"/>
    <property type="evidence" value="ECO:0007669"/>
    <property type="project" value="UniProtKB-SubCell"/>
</dbReference>
<keyword evidence="2" id="KW-1003">Cell membrane</keyword>
<evidence type="ECO:0000313" key="8">
    <source>
        <dbReference type="Proteomes" id="UP000077428"/>
    </source>
</evidence>
<proteinExistence type="predicted"/>
<evidence type="ECO:0000256" key="3">
    <source>
        <dbReference type="ARBA" id="ARBA00022692"/>
    </source>
</evidence>
<evidence type="ECO:0008006" key="9">
    <source>
        <dbReference type="Google" id="ProtNLM"/>
    </source>
</evidence>
<feature type="transmembrane region" description="Helical" evidence="6">
    <location>
        <begin position="89"/>
        <end position="107"/>
    </location>
</feature>
<dbReference type="InterPro" id="IPR018383">
    <property type="entry name" value="UPF0324_pro"/>
</dbReference>
<evidence type="ECO:0000256" key="1">
    <source>
        <dbReference type="ARBA" id="ARBA00004651"/>
    </source>
</evidence>
<feature type="transmembrane region" description="Helical" evidence="6">
    <location>
        <begin position="119"/>
        <end position="141"/>
    </location>
</feature>
<evidence type="ECO:0000256" key="4">
    <source>
        <dbReference type="ARBA" id="ARBA00022989"/>
    </source>
</evidence>
<organism evidence="7 8">
    <name type="scientific">Methanobrevibacter oralis</name>
    <dbReference type="NCBI Taxonomy" id="66851"/>
    <lineage>
        <taxon>Archaea</taxon>
        <taxon>Methanobacteriati</taxon>
        <taxon>Methanobacteriota</taxon>
        <taxon>Methanomada group</taxon>
        <taxon>Methanobacteria</taxon>
        <taxon>Methanobacteriales</taxon>
        <taxon>Methanobacteriaceae</taxon>
        <taxon>Methanobrevibacter</taxon>
    </lineage>
</organism>
<feature type="transmembrane region" description="Helical" evidence="6">
    <location>
        <begin position="61"/>
        <end position="83"/>
    </location>
</feature>
<reference evidence="8" key="1">
    <citation type="journal article" date="2016" name="Genome Announc.">
        <title>Draft Genome Sequences of Methanobrevibacter curvatus DSM11111, Methanobrevibacter cuticularis DSM11139, Methanobrevibacter filiformis DSM11501, and Methanobrevibacter oralis DSM7256.</title>
        <authorList>
            <person name="Poehlein A."/>
            <person name="Seedorf H."/>
        </authorList>
    </citation>
    <scope>NUCLEOTIDE SEQUENCE [LARGE SCALE GENOMIC DNA]</scope>
    <source>
        <strain evidence="8">DSM 7256 / JCM 30027 / ZR</strain>
    </source>
</reference>
<keyword evidence="8" id="KW-1185">Reference proteome</keyword>
<keyword evidence="4 6" id="KW-1133">Transmembrane helix</keyword>
<keyword evidence="3 6" id="KW-0812">Transmembrane</keyword>
<gene>
    <name evidence="7" type="ORF">MBORA_07330</name>
</gene>
<evidence type="ECO:0000256" key="5">
    <source>
        <dbReference type="ARBA" id="ARBA00023136"/>
    </source>
</evidence>
<dbReference type="Proteomes" id="UP000077428">
    <property type="component" value="Unassembled WGS sequence"/>
</dbReference>
<dbReference type="EMBL" id="LWMU01000053">
    <property type="protein sequence ID" value="KZX13302.1"/>
    <property type="molecule type" value="Genomic_DNA"/>
</dbReference>
<evidence type="ECO:0000313" key="7">
    <source>
        <dbReference type="EMBL" id="KZX13302.1"/>
    </source>
</evidence>
<keyword evidence="5 6" id="KW-0472">Membrane</keyword>
<dbReference type="RefSeq" id="WP_232817569.1">
    <property type="nucleotide sequence ID" value="NZ_CABMAB010000017.1"/>
</dbReference>
<evidence type="ECO:0000256" key="2">
    <source>
        <dbReference type="ARBA" id="ARBA00022475"/>
    </source>
</evidence>
<protein>
    <recommendedName>
        <fullName evidence="9">Sulfate exporter family transporter</fullName>
    </recommendedName>
</protein>
<dbReference type="AlphaFoldDB" id="A0A166BG41"/>
<dbReference type="PANTHER" id="PTHR30106">
    <property type="entry name" value="INNER MEMBRANE PROTEIN YEIH-RELATED"/>
    <property type="match status" value="1"/>
</dbReference>
<evidence type="ECO:0000256" key="6">
    <source>
        <dbReference type="SAM" id="Phobius"/>
    </source>
</evidence>
<comment type="caution">
    <text evidence="7">The sequence shown here is derived from an EMBL/GenBank/DDBJ whole genome shotgun (WGS) entry which is preliminary data.</text>
</comment>
<accession>A0A166BG41</accession>